<dbReference type="EMBL" id="JAAXPC010000004">
    <property type="protein sequence ID" value="NKY01783.1"/>
    <property type="molecule type" value="Genomic_DNA"/>
</dbReference>
<reference evidence="4 5" key="1">
    <citation type="submission" date="2020-04" db="EMBL/GenBank/DDBJ databases">
        <title>MicrobeNet Type strains.</title>
        <authorList>
            <person name="Nicholson A.C."/>
        </authorList>
    </citation>
    <scope>NUCLEOTIDE SEQUENCE [LARGE SCALE GENOMIC DNA]</scope>
    <source>
        <strain evidence="4 5">ATCC BAA-14</strain>
    </source>
</reference>
<evidence type="ECO:0000259" key="3">
    <source>
        <dbReference type="Pfam" id="PF02826"/>
    </source>
</evidence>
<evidence type="ECO:0000313" key="4">
    <source>
        <dbReference type="EMBL" id="NKY01783.1"/>
    </source>
</evidence>
<dbReference type="InterPro" id="IPR006140">
    <property type="entry name" value="D-isomer_DH_NAD-bd"/>
</dbReference>
<proteinExistence type="predicted"/>
<feature type="domain" description="D-isomer specific 2-hydroxyacid dehydrogenase NAD-binding" evidence="3">
    <location>
        <begin position="115"/>
        <end position="288"/>
    </location>
</feature>
<gene>
    <name evidence="4" type="ORF">HGA05_09385</name>
</gene>
<comment type="caution">
    <text evidence="4">The sequence shown here is derived from an EMBL/GenBank/DDBJ whole genome shotgun (WGS) entry which is preliminary data.</text>
</comment>
<organism evidence="4 5">
    <name type="scientific">Gordonia polyisoprenivorans</name>
    <dbReference type="NCBI Taxonomy" id="84595"/>
    <lineage>
        <taxon>Bacteria</taxon>
        <taxon>Bacillati</taxon>
        <taxon>Actinomycetota</taxon>
        <taxon>Actinomycetes</taxon>
        <taxon>Mycobacteriales</taxon>
        <taxon>Gordoniaceae</taxon>
        <taxon>Gordonia</taxon>
    </lineage>
</organism>
<sequence length="340" mass="36617">MATGDTEVRPVIALLGSPDVPPPTDLAALEAIADIRHTTADELGSALPGADVLVVWDFFSRALRDNWAQADALRWVHVCAAGVDSLLFDELTDSDVVVTNAHGVFDRPIAEFVLASILARDKLLHESMRLQARREWRWRETRSTTGTSALVIGTGGIGREIARLLRAVGIEVTGAGRRARDHDPDFGVVHETAQLAEYVGGFDTVVAIAPLTAATRAMIDAEVLAAMRTDAHLINVGRGDLVDEPALIEALQTGEIGAVSLDVFVTEPLPADSPLWGMDNVAISAHLSGDVVGWRDVLSAQILDNLRRYVGAGDDDLETHLDNVVDKARGYVVRRDPHTP</sequence>
<dbReference type="SUPFAM" id="SSF51735">
    <property type="entry name" value="NAD(P)-binding Rossmann-fold domains"/>
    <property type="match status" value="1"/>
</dbReference>
<dbReference type="CDD" id="cd05300">
    <property type="entry name" value="2-Hacid_dh_1"/>
    <property type="match status" value="1"/>
</dbReference>
<dbReference type="AlphaFoldDB" id="A0A846WLV2"/>
<dbReference type="PANTHER" id="PTHR43333:SF1">
    <property type="entry name" value="D-ISOMER SPECIFIC 2-HYDROXYACID DEHYDROGENASE NAD-BINDING DOMAIN-CONTAINING PROTEIN"/>
    <property type="match status" value="1"/>
</dbReference>
<dbReference type="RefSeq" id="WP_006371867.1">
    <property type="nucleotide sequence ID" value="NZ_JAAXPC010000004.1"/>
</dbReference>
<dbReference type="InterPro" id="IPR036291">
    <property type="entry name" value="NAD(P)-bd_dom_sf"/>
</dbReference>
<keyword evidence="2" id="KW-0520">NAD</keyword>
<evidence type="ECO:0000313" key="5">
    <source>
        <dbReference type="Proteomes" id="UP000563898"/>
    </source>
</evidence>
<protein>
    <submittedName>
        <fullName evidence="4">D-2-hydroxyacid dehydrogenase</fullName>
    </submittedName>
</protein>
<dbReference type="PRINTS" id="PR00411">
    <property type="entry name" value="PNDRDTASEI"/>
</dbReference>
<evidence type="ECO:0000256" key="2">
    <source>
        <dbReference type="ARBA" id="ARBA00023027"/>
    </source>
</evidence>
<name>A0A846WLV2_9ACTN</name>
<dbReference type="Pfam" id="PF02826">
    <property type="entry name" value="2-Hacid_dh_C"/>
    <property type="match status" value="1"/>
</dbReference>
<dbReference type="PANTHER" id="PTHR43333">
    <property type="entry name" value="2-HACID_DH_C DOMAIN-CONTAINING PROTEIN"/>
    <property type="match status" value="1"/>
</dbReference>
<dbReference type="Proteomes" id="UP000563898">
    <property type="component" value="Unassembled WGS sequence"/>
</dbReference>
<evidence type="ECO:0000256" key="1">
    <source>
        <dbReference type="ARBA" id="ARBA00023002"/>
    </source>
</evidence>
<dbReference type="Gene3D" id="3.40.50.720">
    <property type="entry name" value="NAD(P)-binding Rossmann-like Domain"/>
    <property type="match status" value="2"/>
</dbReference>
<accession>A0A846WLV2</accession>
<keyword evidence="1" id="KW-0560">Oxidoreductase</keyword>
<dbReference type="GO" id="GO:0051287">
    <property type="term" value="F:NAD binding"/>
    <property type="evidence" value="ECO:0007669"/>
    <property type="project" value="InterPro"/>
</dbReference>
<dbReference type="GO" id="GO:0016616">
    <property type="term" value="F:oxidoreductase activity, acting on the CH-OH group of donors, NAD or NADP as acceptor"/>
    <property type="evidence" value="ECO:0007669"/>
    <property type="project" value="InterPro"/>
</dbReference>
<dbReference type="SUPFAM" id="SSF52283">
    <property type="entry name" value="Formate/glycerate dehydrogenase catalytic domain-like"/>
    <property type="match status" value="1"/>
</dbReference>